<evidence type="ECO:0000313" key="7">
    <source>
        <dbReference type="Proteomes" id="UP000028524"/>
    </source>
</evidence>
<feature type="region of interest" description="Disordered" evidence="4">
    <location>
        <begin position="190"/>
        <end position="285"/>
    </location>
</feature>
<dbReference type="HOGENOM" id="CLU_020879_0_0_1"/>
<dbReference type="STRING" id="1283841.A0A084QS22"/>
<dbReference type="Pfam" id="PF20826">
    <property type="entry name" value="PHD_5"/>
    <property type="match status" value="1"/>
</dbReference>
<name>A0A084QS22_STAC4</name>
<keyword evidence="2" id="KW-0863">Zinc-finger</keyword>
<dbReference type="InterPro" id="IPR053051">
    <property type="entry name" value="HDAC_complex_subunit"/>
</dbReference>
<dbReference type="GO" id="GO:0061186">
    <property type="term" value="P:negative regulation of silent mating-type cassette heterochromatin formation"/>
    <property type="evidence" value="ECO:0007669"/>
    <property type="project" value="TreeGrafter"/>
</dbReference>
<evidence type="ECO:0000256" key="4">
    <source>
        <dbReference type="SAM" id="MobiDB-lite"/>
    </source>
</evidence>
<evidence type="ECO:0000256" key="1">
    <source>
        <dbReference type="ARBA" id="ARBA00022723"/>
    </source>
</evidence>
<dbReference type="PROSITE" id="PS50330">
    <property type="entry name" value="UIM"/>
    <property type="match status" value="1"/>
</dbReference>
<feature type="compositionally biased region" description="Low complexity" evidence="4">
    <location>
        <begin position="544"/>
        <end position="556"/>
    </location>
</feature>
<evidence type="ECO:0000259" key="5">
    <source>
        <dbReference type="SMART" id="SM00249"/>
    </source>
</evidence>
<dbReference type="GO" id="GO:0070210">
    <property type="term" value="C:Rpd3L-Expanded complex"/>
    <property type="evidence" value="ECO:0007669"/>
    <property type="project" value="TreeGrafter"/>
</dbReference>
<keyword evidence="3" id="KW-0862">Zinc</keyword>
<dbReference type="OMA" id="RPRYMNP"/>
<feature type="region of interest" description="Disordered" evidence="4">
    <location>
        <begin position="1"/>
        <end position="100"/>
    </location>
</feature>
<gene>
    <name evidence="6" type="ORF">S40285_05305</name>
</gene>
<feature type="region of interest" description="Disordered" evidence="4">
    <location>
        <begin position="542"/>
        <end position="591"/>
    </location>
</feature>
<feature type="compositionally biased region" description="Basic and acidic residues" evidence="4">
    <location>
        <begin position="73"/>
        <end position="86"/>
    </location>
</feature>
<dbReference type="InterPro" id="IPR019786">
    <property type="entry name" value="Zinc_finger_PHD-type_CS"/>
</dbReference>
<dbReference type="SMART" id="SM00249">
    <property type="entry name" value="PHD"/>
    <property type="match status" value="1"/>
</dbReference>
<dbReference type="GO" id="GO:0061188">
    <property type="term" value="P:negative regulation of rDNA heterochromatin formation"/>
    <property type="evidence" value="ECO:0007669"/>
    <property type="project" value="TreeGrafter"/>
</dbReference>
<feature type="compositionally biased region" description="Pro residues" evidence="4">
    <location>
        <begin position="426"/>
        <end position="442"/>
    </location>
</feature>
<feature type="compositionally biased region" description="Polar residues" evidence="4">
    <location>
        <begin position="557"/>
        <end position="587"/>
    </location>
</feature>
<keyword evidence="7" id="KW-1185">Reference proteome</keyword>
<feature type="compositionally biased region" description="Basic and acidic residues" evidence="4">
    <location>
        <begin position="276"/>
        <end position="285"/>
    </location>
</feature>
<feature type="compositionally biased region" description="Basic residues" evidence="4">
    <location>
        <begin position="449"/>
        <end position="463"/>
    </location>
</feature>
<proteinExistence type="predicted"/>
<dbReference type="FunCoup" id="A0A084QS22">
    <property type="interactions" value="106"/>
</dbReference>
<dbReference type="PANTHER" id="PTHR47793">
    <property type="entry name" value="HISTONE DEACETYLASE COMPLEX SUBUNIT CTI6"/>
    <property type="match status" value="1"/>
</dbReference>
<feature type="compositionally biased region" description="Basic and acidic residues" evidence="4">
    <location>
        <begin position="347"/>
        <end position="366"/>
    </location>
</feature>
<sequence length="617" mass="68250">MAPPSPRRSSRARPTHPQSQQSSVSSGMSGRPERNTRSLNKPSSGKSTPSASLSSEPLDELDDTLLGRRRKRGQDEDVDKTSRPDTLDTTNGSDDLQDEEDEAVRCICGSEDYPGPPPVEGPDTDIFAAIEFTEDVTGFFVQCDVCKVWQHGACVGIFSAESSPDEYFCELCRKDMHKIVTASNGQKYSKYMPFHRSSRGTSRADSLTKDGTRSPKPGAIKSSRQNSASQASKRRSTMNSRDAAYDDEQLRRAIEASREETVQDSIETGTRRTKRGRSDSEELVKEVLDRDRSKLTICSNVTSVKRQRTSSLSATPPPEVIEPPSRDESEDETSARNGAKRARNGRSQREKSAKEDKEHHKQETANKRKSRAERRRADADGTPSPLIVIVGIQGTNRWKDSDTSDETPLAVTKTLGQKSIERPDTPEPPPQVEAPPDTPPDLQPTIGNSHKRPARSHHKKGKAKPPFNLDLEGDKDESPARSMSRDIQRQAEEPLATPSNPVVPEPKQSTKTKPQLTAKMTMADMRRRVGAIMDFISRTQVDLAQEASSQSGEGSSRQNSPQKPESQVNGDSENHSTAGSQAATPSEASVKEFKNLSYMEMMDVLTRDMVKWQNQYT</sequence>
<organism evidence="6 7">
    <name type="scientific">Stachybotrys chlorohalonatus (strain IBT 40285)</name>
    <dbReference type="NCBI Taxonomy" id="1283841"/>
    <lineage>
        <taxon>Eukaryota</taxon>
        <taxon>Fungi</taxon>
        <taxon>Dikarya</taxon>
        <taxon>Ascomycota</taxon>
        <taxon>Pezizomycotina</taxon>
        <taxon>Sordariomycetes</taxon>
        <taxon>Hypocreomycetidae</taxon>
        <taxon>Hypocreales</taxon>
        <taxon>Stachybotryaceae</taxon>
        <taxon>Stachybotrys</taxon>
    </lineage>
</organism>
<dbReference type="OrthoDB" id="418595at2759"/>
<dbReference type="EMBL" id="KL660395">
    <property type="protein sequence ID" value="KFA66757.1"/>
    <property type="molecule type" value="Genomic_DNA"/>
</dbReference>
<dbReference type="Gene3D" id="3.30.40.10">
    <property type="entry name" value="Zinc/RING finger domain, C3HC4 (zinc finger)"/>
    <property type="match status" value="1"/>
</dbReference>
<feature type="compositionally biased region" description="Polar residues" evidence="4">
    <location>
        <begin position="222"/>
        <end position="231"/>
    </location>
</feature>
<reference evidence="6 7" key="1">
    <citation type="journal article" date="2014" name="BMC Genomics">
        <title>Comparative genome sequencing reveals chemotype-specific gene clusters in the toxigenic black mold Stachybotrys.</title>
        <authorList>
            <person name="Semeiks J."/>
            <person name="Borek D."/>
            <person name="Otwinowski Z."/>
            <person name="Grishin N.V."/>
        </authorList>
    </citation>
    <scope>NUCLEOTIDE SEQUENCE [LARGE SCALE GENOMIC DNA]</scope>
    <source>
        <strain evidence="6 7">IBT 40285</strain>
    </source>
</reference>
<evidence type="ECO:0000313" key="6">
    <source>
        <dbReference type="EMBL" id="KFA66757.1"/>
    </source>
</evidence>
<dbReference type="PROSITE" id="PS01359">
    <property type="entry name" value="ZF_PHD_1"/>
    <property type="match status" value="1"/>
</dbReference>
<dbReference type="InParanoid" id="A0A084QS22"/>
<dbReference type="AlphaFoldDB" id="A0A084QS22"/>
<feature type="compositionally biased region" description="Polar residues" evidence="4">
    <location>
        <begin position="303"/>
        <end position="314"/>
    </location>
</feature>
<evidence type="ECO:0000256" key="3">
    <source>
        <dbReference type="ARBA" id="ARBA00022833"/>
    </source>
</evidence>
<evidence type="ECO:0000256" key="2">
    <source>
        <dbReference type="ARBA" id="ARBA00022771"/>
    </source>
</evidence>
<dbReference type="GO" id="GO:0033698">
    <property type="term" value="C:Rpd3L complex"/>
    <property type="evidence" value="ECO:0007669"/>
    <property type="project" value="TreeGrafter"/>
</dbReference>
<keyword evidence="1" id="KW-0479">Metal-binding</keyword>
<feature type="domain" description="Zinc finger PHD-type" evidence="5">
    <location>
        <begin position="105"/>
        <end position="173"/>
    </location>
</feature>
<dbReference type="GO" id="GO:0008270">
    <property type="term" value="F:zinc ion binding"/>
    <property type="evidence" value="ECO:0007669"/>
    <property type="project" value="UniProtKB-KW"/>
</dbReference>
<dbReference type="InterPro" id="IPR001965">
    <property type="entry name" value="Znf_PHD"/>
</dbReference>
<dbReference type="SUPFAM" id="SSF57903">
    <property type="entry name" value="FYVE/PHD zinc finger"/>
    <property type="match status" value="1"/>
</dbReference>
<feature type="compositionally biased region" description="Polar residues" evidence="4">
    <location>
        <begin position="37"/>
        <end position="55"/>
    </location>
</feature>
<feature type="compositionally biased region" description="Basic and acidic residues" evidence="4">
    <location>
        <begin position="248"/>
        <end position="261"/>
    </location>
</feature>
<dbReference type="PANTHER" id="PTHR47793:SF1">
    <property type="entry name" value="HISTONE DEACETYLASE COMPLEX SUBUNIT CTI6"/>
    <property type="match status" value="1"/>
</dbReference>
<accession>A0A084QS22</accession>
<feature type="compositionally biased region" description="Basic and acidic residues" evidence="4">
    <location>
        <begin position="476"/>
        <end position="492"/>
    </location>
</feature>
<dbReference type="InterPro" id="IPR013083">
    <property type="entry name" value="Znf_RING/FYVE/PHD"/>
</dbReference>
<dbReference type="Proteomes" id="UP000028524">
    <property type="component" value="Unassembled WGS sequence"/>
</dbReference>
<protein>
    <recommendedName>
        <fullName evidence="5">Zinc finger PHD-type domain-containing protein</fullName>
    </recommendedName>
</protein>
<feature type="region of interest" description="Disordered" evidence="4">
    <location>
        <begin position="303"/>
        <end position="525"/>
    </location>
</feature>
<dbReference type="InterPro" id="IPR003903">
    <property type="entry name" value="UIM_dom"/>
</dbReference>
<dbReference type="InterPro" id="IPR011011">
    <property type="entry name" value="Znf_FYVE_PHD"/>
</dbReference>